<accession>A0A170T5D2</accession>
<name>A0A170T5D2_9SYNE</name>
<dbReference type="AlphaFoldDB" id="A0A170T5D2"/>
<keyword evidence="2" id="KW-1185">Reference proteome</keyword>
<proteinExistence type="predicted"/>
<sequence length="46" mass="5267">MSHSLIINGWSMYAHPLFLGQQDELIRDVERLPNDWDSLVAEAKGL</sequence>
<dbReference type="EMBL" id="FITM01000032">
    <property type="protein sequence ID" value="CZB13138.1"/>
    <property type="molecule type" value="Genomic_DNA"/>
</dbReference>
<dbReference type="Proteomes" id="UP000182631">
    <property type="component" value="Unassembled WGS sequence"/>
</dbReference>
<evidence type="ECO:0000313" key="1">
    <source>
        <dbReference type="EMBL" id="CZB13138.1"/>
    </source>
</evidence>
<protein>
    <recommendedName>
        <fullName evidence="3">Toxin</fullName>
    </recommendedName>
</protein>
<reference evidence="2" key="1">
    <citation type="submission" date="2016-02" db="EMBL/GenBank/DDBJ databases">
        <authorList>
            <person name="liu f."/>
        </authorList>
    </citation>
    <scope>NUCLEOTIDE SEQUENCE [LARGE SCALE GENOMIC DNA]</scope>
</reference>
<evidence type="ECO:0008006" key="3">
    <source>
        <dbReference type="Google" id="ProtNLM"/>
    </source>
</evidence>
<organism evidence="1 2">
    <name type="scientific">Candidatus Synechococcus spongiarum</name>
    <dbReference type="NCBI Taxonomy" id="431041"/>
    <lineage>
        <taxon>Bacteria</taxon>
        <taxon>Bacillati</taxon>
        <taxon>Cyanobacteriota</taxon>
        <taxon>Cyanophyceae</taxon>
        <taxon>Synechococcales</taxon>
        <taxon>Synechococcaceae</taxon>
        <taxon>Synechococcus</taxon>
    </lineage>
</organism>
<evidence type="ECO:0000313" key="2">
    <source>
        <dbReference type="Proteomes" id="UP000182631"/>
    </source>
</evidence>
<gene>
    <name evidence="1" type="ORF">FLM9_306</name>
</gene>